<accession>A0A8X6XA48</accession>
<dbReference type="Proteomes" id="UP000886998">
    <property type="component" value="Unassembled WGS sequence"/>
</dbReference>
<keyword evidence="3" id="KW-1185">Reference proteome</keyword>
<proteinExistence type="predicted"/>
<feature type="region of interest" description="Disordered" evidence="1">
    <location>
        <begin position="1"/>
        <end position="21"/>
    </location>
</feature>
<dbReference type="AlphaFoldDB" id="A0A8X6XA48"/>
<comment type="caution">
    <text evidence="2">The sequence shown here is derived from an EMBL/GenBank/DDBJ whole genome shotgun (WGS) entry which is preliminary data.</text>
</comment>
<organism evidence="2 3">
    <name type="scientific">Trichonephila inaurata madagascariensis</name>
    <dbReference type="NCBI Taxonomy" id="2747483"/>
    <lineage>
        <taxon>Eukaryota</taxon>
        <taxon>Metazoa</taxon>
        <taxon>Ecdysozoa</taxon>
        <taxon>Arthropoda</taxon>
        <taxon>Chelicerata</taxon>
        <taxon>Arachnida</taxon>
        <taxon>Araneae</taxon>
        <taxon>Araneomorphae</taxon>
        <taxon>Entelegynae</taxon>
        <taxon>Araneoidea</taxon>
        <taxon>Nephilidae</taxon>
        <taxon>Trichonephila</taxon>
        <taxon>Trichonephila inaurata</taxon>
    </lineage>
</organism>
<evidence type="ECO:0000256" key="1">
    <source>
        <dbReference type="SAM" id="MobiDB-lite"/>
    </source>
</evidence>
<evidence type="ECO:0000313" key="2">
    <source>
        <dbReference type="EMBL" id="GFY49026.1"/>
    </source>
</evidence>
<gene>
    <name evidence="2" type="ORF">TNIN_391921</name>
</gene>
<reference evidence="2" key="1">
    <citation type="submission" date="2020-08" db="EMBL/GenBank/DDBJ databases">
        <title>Multicomponent nature underlies the extraordinary mechanical properties of spider dragline silk.</title>
        <authorList>
            <person name="Kono N."/>
            <person name="Nakamura H."/>
            <person name="Mori M."/>
            <person name="Yoshida Y."/>
            <person name="Ohtoshi R."/>
            <person name="Malay A.D."/>
            <person name="Moran D.A.P."/>
            <person name="Tomita M."/>
            <person name="Numata K."/>
            <person name="Arakawa K."/>
        </authorList>
    </citation>
    <scope>NUCLEOTIDE SEQUENCE</scope>
</reference>
<dbReference type="EMBL" id="BMAV01006778">
    <property type="protein sequence ID" value="GFY49026.1"/>
    <property type="molecule type" value="Genomic_DNA"/>
</dbReference>
<sequence length="82" mass="9567">MGKNEKGFRRRPRGRKSFSEKKKSKILERLVLGYCIQKGNSNIKGAYHTFNERFENAVSLTPSPASSDQQRTWIKTLHDWPE</sequence>
<evidence type="ECO:0000313" key="3">
    <source>
        <dbReference type="Proteomes" id="UP000886998"/>
    </source>
</evidence>
<protein>
    <submittedName>
        <fullName evidence="2">Uncharacterized protein</fullName>
    </submittedName>
</protein>
<name>A0A8X6XA48_9ARAC</name>